<dbReference type="GO" id="GO:0003677">
    <property type="term" value="F:DNA binding"/>
    <property type="evidence" value="ECO:0007669"/>
    <property type="project" value="UniProtKB-KW"/>
</dbReference>
<protein>
    <submittedName>
        <fullName evidence="5">GntR family transcriptional regulator</fullName>
    </submittedName>
</protein>
<dbReference type="Gene3D" id="1.20.120.530">
    <property type="entry name" value="GntR ligand-binding domain-like"/>
    <property type="match status" value="1"/>
</dbReference>
<dbReference type="GO" id="GO:0003700">
    <property type="term" value="F:DNA-binding transcription factor activity"/>
    <property type="evidence" value="ECO:0007669"/>
    <property type="project" value="InterPro"/>
</dbReference>
<sequence>MALSALAQKISVQLAQDIISGELTGGDHIGTQQIAKRYGVSRTPVRDALELLESKGALHREVNRGYFVAIDIPEALQTWLQKQKGGSGDDYQRMADDWLTDRLPEEVTELFLRETYGWTKSKVGDLLMRAAREGWAERKEGYGWRFLPVAKTAEAFGEIYRFRMAIEPVAMLEPSFALDRGVLDEHKRIQSGMIEYGIDNTPAERLLANGAEFHEDLIRMSNNPFFLTALQRVNRMRRLMEYRTEVNLERFTVQCTQHLQLIELLERGEIAEASYFLRRHLAGALERKSPRAWNWSASHKPDA</sequence>
<evidence type="ECO:0000256" key="3">
    <source>
        <dbReference type="ARBA" id="ARBA00023163"/>
    </source>
</evidence>
<evidence type="ECO:0000313" key="5">
    <source>
        <dbReference type="EMBL" id="TKW63727.1"/>
    </source>
</evidence>
<evidence type="ECO:0000256" key="2">
    <source>
        <dbReference type="ARBA" id="ARBA00023125"/>
    </source>
</evidence>
<dbReference type="InterPro" id="IPR000524">
    <property type="entry name" value="Tscrpt_reg_HTH_GntR"/>
</dbReference>
<dbReference type="PROSITE" id="PS50949">
    <property type="entry name" value="HTH_GNTR"/>
    <property type="match status" value="1"/>
</dbReference>
<dbReference type="SUPFAM" id="SSF48008">
    <property type="entry name" value="GntR ligand-binding domain-like"/>
    <property type="match status" value="1"/>
</dbReference>
<comment type="caution">
    <text evidence="5">The sequence shown here is derived from an EMBL/GenBank/DDBJ whole genome shotgun (WGS) entry which is preliminary data.</text>
</comment>
<keyword evidence="2" id="KW-0238">DNA-binding</keyword>
<dbReference type="SMART" id="SM00345">
    <property type="entry name" value="HTH_GNTR"/>
    <property type="match status" value="1"/>
</dbReference>
<feature type="domain" description="HTH gntR-type" evidence="4">
    <location>
        <begin position="4"/>
        <end position="71"/>
    </location>
</feature>
<gene>
    <name evidence="5" type="ORF">DI616_19155</name>
</gene>
<dbReference type="Gene3D" id="1.10.10.10">
    <property type="entry name" value="Winged helix-like DNA-binding domain superfamily/Winged helix DNA-binding domain"/>
    <property type="match status" value="1"/>
</dbReference>
<dbReference type="Pfam" id="PF07729">
    <property type="entry name" value="FCD"/>
    <property type="match status" value="1"/>
</dbReference>
<dbReference type="Proteomes" id="UP000315344">
    <property type="component" value="Unassembled WGS sequence"/>
</dbReference>
<dbReference type="InterPro" id="IPR008920">
    <property type="entry name" value="TF_FadR/GntR_C"/>
</dbReference>
<organism evidence="5 6">
    <name type="scientific">Paracoccus denitrificans</name>
    <dbReference type="NCBI Taxonomy" id="266"/>
    <lineage>
        <taxon>Bacteria</taxon>
        <taxon>Pseudomonadati</taxon>
        <taxon>Pseudomonadota</taxon>
        <taxon>Alphaproteobacteria</taxon>
        <taxon>Rhodobacterales</taxon>
        <taxon>Paracoccaceae</taxon>
        <taxon>Paracoccus</taxon>
    </lineage>
</organism>
<dbReference type="InterPro" id="IPR036388">
    <property type="entry name" value="WH-like_DNA-bd_sf"/>
</dbReference>
<dbReference type="InterPro" id="IPR036390">
    <property type="entry name" value="WH_DNA-bd_sf"/>
</dbReference>
<dbReference type="EMBL" id="VAFL01000029">
    <property type="protein sequence ID" value="TKW63727.1"/>
    <property type="molecule type" value="Genomic_DNA"/>
</dbReference>
<evidence type="ECO:0000259" key="4">
    <source>
        <dbReference type="PROSITE" id="PS50949"/>
    </source>
</evidence>
<evidence type="ECO:0000313" key="6">
    <source>
        <dbReference type="Proteomes" id="UP000315344"/>
    </source>
</evidence>
<name>A0A533HZR2_PARDE</name>
<accession>A0A533HZR2</accession>
<dbReference type="CDD" id="cd07377">
    <property type="entry name" value="WHTH_GntR"/>
    <property type="match status" value="1"/>
</dbReference>
<dbReference type="SMART" id="SM00895">
    <property type="entry name" value="FCD"/>
    <property type="match status" value="1"/>
</dbReference>
<dbReference type="SUPFAM" id="SSF46785">
    <property type="entry name" value="Winged helix' DNA-binding domain"/>
    <property type="match status" value="1"/>
</dbReference>
<proteinExistence type="predicted"/>
<reference evidence="5 6" key="1">
    <citation type="journal article" date="2017" name="Nat. Commun.">
        <title>In situ click chemistry generation of cyclooxygenase-2 inhibitors.</title>
        <authorList>
            <person name="Bhardwaj A."/>
            <person name="Kaur J."/>
            <person name="Wuest M."/>
            <person name="Wuest F."/>
        </authorList>
    </citation>
    <scope>NUCLEOTIDE SEQUENCE [LARGE SCALE GENOMIC DNA]</scope>
    <source>
        <strain evidence="5">S2_012_000_R3_94</strain>
    </source>
</reference>
<keyword evidence="1" id="KW-0805">Transcription regulation</keyword>
<dbReference type="InterPro" id="IPR011711">
    <property type="entry name" value="GntR_C"/>
</dbReference>
<keyword evidence="3" id="KW-0804">Transcription</keyword>
<dbReference type="PANTHER" id="PTHR43537">
    <property type="entry name" value="TRANSCRIPTIONAL REGULATOR, GNTR FAMILY"/>
    <property type="match status" value="1"/>
</dbReference>
<dbReference type="Pfam" id="PF00392">
    <property type="entry name" value="GntR"/>
    <property type="match status" value="1"/>
</dbReference>
<evidence type="ECO:0000256" key="1">
    <source>
        <dbReference type="ARBA" id="ARBA00023015"/>
    </source>
</evidence>
<dbReference type="AlphaFoldDB" id="A0A533HZR2"/>
<dbReference type="PANTHER" id="PTHR43537:SF49">
    <property type="entry name" value="TRANSCRIPTIONAL REGULATORY PROTEIN"/>
    <property type="match status" value="1"/>
</dbReference>